<evidence type="ECO:0000313" key="3">
    <source>
        <dbReference type="Proteomes" id="UP001589783"/>
    </source>
</evidence>
<organism evidence="2 3">
    <name type="scientific">Gordonia phosphorivorans</name>
    <dbReference type="NCBI Taxonomy" id="1056982"/>
    <lineage>
        <taxon>Bacteria</taxon>
        <taxon>Bacillati</taxon>
        <taxon>Actinomycetota</taxon>
        <taxon>Actinomycetes</taxon>
        <taxon>Mycobacteriales</taxon>
        <taxon>Gordoniaceae</taxon>
        <taxon>Gordonia</taxon>
    </lineage>
</organism>
<keyword evidence="3" id="KW-1185">Reference proteome</keyword>
<dbReference type="EMBL" id="JBHLWV010000016">
    <property type="protein sequence ID" value="MFC0314422.1"/>
    <property type="molecule type" value="Genomic_DNA"/>
</dbReference>
<gene>
    <name evidence="2" type="ORF">ACFFJD_06090</name>
</gene>
<keyword evidence="1" id="KW-0812">Transmembrane</keyword>
<accession>A0ABV6H742</accession>
<feature type="transmembrane region" description="Helical" evidence="1">
    <location>
        <begin position="50"/>
        <end position="71"/>
    </location>
</feature>
<keyword evidence="1" id="KW-0472">Membrane</keyword>
<keyword evidence="1" id="KW-1133">Transmembrane helix</keyword>
<evidence type="ECO:0000313" key="2">
    <source>
        <dbReference type="EMBL" id="MFC0314422.1"/>
    </source>
</evidence>
<protein>
    <submittedName>
        <fullName evidence="2">Uncharacterized protein</fullName>
    </submittedName>
</protein>
<sequence length="185" mass="20506">MPDPNLTIPAGSMPRWLVRYNDRRAATFERRTARYSHRWPALRTRRMRRALVALLMIILGVAVASSIAAFWHLATATLVFVVATLGSLIPLTLIRITNDSVADAPAQALDEIQLAQRNAARSLTYVLLIPTGIAIFLVTNFLGHSEYVAGETVTAVGWLFIAALLSLACLPDILLTWWLPDDEQE</sequence>
<feature type="transmembrane region" description="Helical" evidence="1">
    <location>
        <begin position="155"/>
        <end position="179"/>
    </location>
</feature>
<comment type="caution">
    <text evidence="2">The sequence shown here is derived from an EMBL/GenBank/DDBJ whole genome shotgun (WGS) entry which is preliminary data.</text>
</comment>
<reference evidence="2 3" key="1">
    <citation type="submission" date="2024-09" db="EMBL/GenBank/DDBJ databases">
        <authorList>
            <person name="Sun Q."/>
            <person name="Mori K."/>
        </authorList>
    </citation>
    <scope>NUCLEOTIDE SEQUENCE [LARGE SCALE GENOMIC DNA]</scope>
    <source>
        <strain evidence="2 3">CCM 7957</strain>
    </source>
</reference>
<name>A0ABV6H742_9ACTN</name>
<dbReference type="Proteomes" id="UP001589783">
    <property type="component" value="Unassembled WGS sequence"/>
</dbReference>
<feature type="transmembrane region" description="Helical" evidence="1">
    <location>
        <begin position="77"/>
        <end position="94"/>
    </location>
</feature>
<dbReference type="RefSeq" id="WP_382362194.1">
    <property type="nucleotide sequence ID" value="NZ_JBHLWV010000016.1"/>
</dbReference>
<evidence type="ECO:0000256" key="1">
    <source>
        <dbReference type="SAM" id="Phobius"/>
    </source>
</evidence>
<feature type="transmembrane region" description="Helical" evidence="1">
    <location>
        <begin position="123"/>
        <end position="143"/>
    </location>
</feature>
<proteinExistence type="predicted"/>